<feature type="region of interest" description="Disordered" evidence="1">
    <location>
        <begin position="102"/>
        <end position="131"/>
    </location>
</feature>
<evidence type="ECO:0000313" key="2">
    <source>
        <dbReference type="EMBL" id="QPG01997.1"/>
    </source>
</evidence>
<keyword evidence="2" id="KW-0614">Plasmid</keyword>
<geneLocation type="plasmid" evidence="2">
    <name>pWM98B</name>
</geneLocation>
<gene>
    <name evidence="2" type="ORF">WM98B_00144</name>
</gene>
<name>A0A7S9DQF3_ACINO</name>
<organism evidence="2">
    <name type="scientific">Acinetobacter nosocomialis</name>
    <dbReference type="NCBI Taxonomy" id="106654"/>
    <lineage>
        <taxon>Bacteria</taxon>
        <taxon>Pseudomonadati</taxon>
        <taxon>Pseudomonadota</taxon>
        <taxon>Gammaproteobacteria</taxon>
        <taxon>Moraxellales</taxon>
        <taxon>Moraxellaceae</taxon>
        <taxon>Acinetobacter</taxon>
        <taxon>Acinetobacter calcoaceticus/baumannii complex</taxon>
    </lineage>
</organism>
<accession>A0A7S9DQF3</accession>
<reference evidence="2" key="1">
    <citation type="submission" date="2020-07" db="EMBL/GenBank/DDBJ databases">
        <title>A novel family of multi-drug resistance mega-plasmids in Acinetobacter species.</title>
        <authorList>
            <person name="Ghaly T.M."/>
            <person name="Sajjad A."/>
            <person name="Tetu S.G."/>
            <person name="Gillings M.R."/>
        </authorList>
    </citation>
    <scope>NUCLEOTIDE SEQUENCE</scope>
    <source>
        <strain evidence="2">WM98B</strain>
        <plasmid evidence="2">pWM98B</plasmid>
    </source>
</reference>
<evidence type="ECO:0000256" key="1">
    <source>
        <dbReference type="SAM" id="MobiDB-lite"/>
    </source>
</evidence>
<sequence length="131" mass="14175">MVEWQFARSTSPGQLGEPPLEEATLGRLPDQRQRASVGRPRLLGSPQASAQVGAGGVREVVVGQLAAAEDRVERGQPRRGIVVHRHRNGAVQFHHRRRLEPQQQVIEGDDLRPVGGGGGGRLGMDGRDGRL</sequence>
<dbReference type="AlphaFoldDB" id="A0A7S9DQF3"/>
<feature type="region of interest" description="Disordered" evidence="1">
    <location>
        <begin position="1"/>
        <end position="54"/>
    </location>
</feature>
<proteinExistence type="predicted"/>
<feature type="compositionally biased region" description="Gly residues" evidence="1">
    <location>
        <begin position="114"/>
        <end position="123"/>
    </location>
</feature>
<protein>
    <submittedName>
        <fullName evidence="2">Uncharacterized protein</fullName>
    </submittedName>
</protein>
<dbReference type="EMBL" id="MT742183">
    <property type="protein sequence ID" value="QPG01997.1"/>
    <property type="molecule type" value="Genomic_DNA"/>
</dbReference>